<accession>A0A5P9QD57</accession>
<dbReference type="PROSITE" id="PS00622">
    <property type="entry name" value="HTH_LUXR_1"/>
    <property type="match status" value="1"/>
</dbReference>
<dbReference type="InterPro" id="IPR000792">
    <property type="entry name" value="Tscrpt_reg_LuxR_C"/>
</dbReference>
<dbReference type="Pfam" id="PF13191">
    <property type="entry name" value="AAA_16"/>
    <property type="match status" value="1"/>
</dbReference>
<dbReference type="PRINTS" id="PR00038">
    <property type="entry name" value="HTHLUXR"/>
</dbReference>
<dbReference type="Gene3D" id="3.40.50.300">
    <property type="entry name" value="P-loop containing nucleotide triphosphate hydrolases"/>
    <property type="match status" value="1"/>
</dbReference>
<dbReference type="GO" id="GO:0003677">
    <property type="term" value="F:DNA binding"/>
    <property type="evidence" value="ECO:0007669"/>
    <property type="project" value="InterPro"/>
</dbReference>
<dbReference type="InterPro" id="IPR011990">
    <property type="entry name" value="TPR-like_helical_dom_sf"/>
</dbReference>
<dbReference type="CDD" id="cd06170">
    <property type="entry name" value="LuxR_C_like"/>
    <property type="match status" value="1"/>
</dbReference>
<keyword evidence="5" id="KW-1185">Reference proteome</keyword>
<dbReference type="SUPFAM" id="SSF52540">
    <property type="entry name" value="P-loop containing nucleoside triphosphate hydrolases"/>
    <property type="match status" value="1"/>
</dbReference>
<gene>
    <name evidence="4" type="ORF">KDY119_02756</name>
</gene>
<dbReference type="GO" id="GO:0005737">
    <property type="term" value="C:cytoplasm"/>
    <property type="evidence" value="ECO:0007669"/>
    <property type="project" value="TreeGrafter"/>
</dbReference>
<dbReference type="InterPro" id="IPR027417">
    <property type="entry name" value="P-loop_NTPase"/>
</dbReference>
<dbReference type="EMBL" id="CP045529">
    <property type="protein sequence ID" value="QFU99229.1"/>
    <property type="molecule type" value="Genomic_DNA"/>
</dbReference>
<dbReference type="Pfam" id="PF00196">
    <property type="entry name" value="GerE"/>
    <property type="match status" value="1"/>
</dbReference>
<feature type="domain" description="HTH luxR-type" evidence="3">
    <location>
        <begin position="848"/>
        <end position="913"/>
    </location>
</feature>
<dbReference type="InterPro" id="IPR041664">
    <property type="entry name" value="AAA_16"/>
</dbReference>
<evidence type="ECO:0000313" key="4">
    <source>
        <dbReference type="EMBL" id="QFU99229.1"/>
    </source>
</evidence>
<dbReference type="PANTHER" id="PTHR16305">
    <property type="entry name" value="TESTICULAR SOLUBLE ADENYLYL CYCLASE"/>
    <property type="match status" value="1"/>
</dbReference>
<dbReference type="InterPro" id="IPR036388">
    <property type="entry name" value="WH-like_DNA-bd_sf"/>
</dbReference>
<reference evidence="4 5" key="1">
    <citation type="submission" date="2019-10" db="EMBL/GenBank/DDBJ databases">
        <title>Genome sequence of Luteimicrobium xylanilyticum HY-24.</title>
        <authorList>
            <person name="Kim D.Y."/>
            <person name="Park H.-Y."/>
        </authorList>
    </citation>
    <scope>NUCLEOTIDE SEQUENCE [LARGE SCALE GENOMIC DNA]</scope>
    <source>
        <strain evidence="4 5">HY-24</strain>
    </source>
</reference>
<dbReference type="Proteomes" id="UP000326702">
    <property type="component" value="Chromosome"/>
</dbReference>
<evidence type="ECO:0000256" key="1">
    <source>
        <dbReference type="ARBA" id="ARBA00022741"/>
    </source>
</evidence>
<dbReference type="PROSITE" id="PS50043">
    <property type="entry name" value="HTH_LUXR_2"/>
    <property type="match status" value="1"/>
</dbReference>
<dbReference type="GO" id="GO:0006355">
    <property type="term" value="P:regulation of DNA-templated transcription"/>
    <property type="evidence" value="ECO:0007669"/>
    <property type="project" value="InterPro"/>
</dbReference>
<sequence>MPQDPPSLIGRDQEIAALAGLVGAAAGTSGSALLLVGEPGMGKTALAGLARGIARDSGLQTLLCHGGAATEGIGFAGLHELLHPVLNLLGRLPERQRSALGVAFGFEDGPPADPLVIGVATLGLLEEAAAGRPLFVVVEDLHWLDPSSAAVVTFVASRLRDTPIALLATTRPVTPHADHAPSFPEQLRIEPLGRDDARRVLARIAPELRVRERDHVIAQAQGNPLALTELGATAATSGRGTVASDAGAAIGLESVSLTSRIERVFLADVATLPERAQRAVALAAAGDDLGYREVLDAAAQLGLPADAFDAAERAGLVRVDGDKIVFRHPLVRSAVYESTGATTRSTFHRALADVARDGTLATWHRAAATLGWDEGVARELEEAADRATRQGARREAARAWHRAAELSSEPPARARRLARAAELSRQAGLTTVAGTLIDEAGRLVQDEATVLTLARSEWLLQMTTGRGGRGPDALVDLAASSDSSDARAEVLVWAATSCFVLQEPPAVRERVHRALLAQPDDPQDPLRRVGLALVDPTARDIGDVAELMTSWSERSVDSNAPVLSCLAFVAEERADLAVARTCWTSAVTLFHGSGRVSDEAVALCGRASVHATLGHLDEAVEDAEQSLRLCDALDLPVVAANAAAHLARARANRGEVAHAEKALELVAALSGPERVARVDAGASWAAGLLAAVDHRYADAVDAIARTRVNAPVALWAGADLVEPAVRADRTPEAQVWLESAQAAAETTGSEHLRMLLERARGLLTEDDGAAEHFARAVEHGTRTDAVLDLARTRLAYGEWLRRRRRVVDARAELQSALDGFVAQGAQPWAERARVELRATGATSAPGGRNPSLDQLTAQELHVARLAAQGMSNAEIADQVYLSRRTVGAHLHRAFAKLQVAHRGQLAAVIGAPEASGV</sequence>
<evidence type="ECO:0000256" key="2">
    <source>
        <dbReference type="ARBA" id="ARBA00022840"/>
    </source>
</evidence>
<dbReference type="Gene3D" id="1.25.40.10">
    <property type="entry name" value="Tetratricopeptide repeat domain"/>
    <property type="match status" value="1"/>
</dbReference>
<proteinExistence type="predicted"/>
<dbReference type="GO" id="GO:0005524">
    <property type="term" value="F:ATP binding"/>
    <property type="evidence" value="ECO:0007669"/>
    <property type="project" value="UniProtKB-KW"/>
</dbReference>
<dbReference type="PANTHER" id="PTHR16305:SF35">
    <property type="entry name" value="TRANSCRIPTIONAL ACTIVATOR DOMAIN"/>
    <property type="match status" value="1"/>
</dbReference>
<dbReference type="SUPFAM" id="SSF46894">
    <property type="entry name" value="C-terminal effector domain of the bipartite response regulators"/>
    <property type="match status" value="1"/>
</dbReference>
<protein>
    <submittedName>
        <fullName evidence="4">Adenylate cyclase</fullName>
        <ecNumber evidence="4">4.6.1.1</ecNumber>
    </submittedName>
</protein>
<keyword evidence="2" id="KW-0067">ATP-binding</keyword>
<evidence type="ECO:0000259" key="3">
    <source>
        <dbReference type="PROSITE" id="PS50043"/>
    </source>
</evidence>
<evidence type="ECO:0000313" key="5">
    <source>
        <dbReference type="Proteomes" id="UP000326702"/>
    </source>
</evidence>
<dbReference type="OrthoDB" id="483at2"/>
<name>A0A5P9QD57_9MICO</name>
<dbReference type="Gene3D" id="1.10.10.10">
    <property type="entry name" value="Winged helix-like DNA-binding domain superfamily/Winged helix DNA-binding domain"/>
    <property type="match status" value="1"/>
</dbReference>
<dbReference type="SMART" id="SM00421">
    <property type="entry name" value="HTH_LUXR"/>
    <property type="match status" value="1"/>
</dbReference>
<keyword evidence="4" id="KW-0456">Lyase</keyword>
<dbReference type="AlphaFoldDB" id="A0A5P9QD57"/>
<dbReference type="SUPFAM" id="SSF48452">
    <property type="entry name" value="TPR-like"/>
    <property type="match status" value="1"/>
</dbReference>
<dbReference type="EC" id="4.6.1.1" evidence="4"/>
<dbReference type="GO" id="GO:0004016">
    <property type="term" value="F:adenylate cyclase activity"/>
    <property type="evidence" value="ECO:0007669"/>
    <property type="project" value="UniProtKB-EC"/>
</dbReference>
<dbReference type="RefSeq" id="WP_153022435.1">
    <property type="nucleotide sequence ID" value="NZ_BAABIH010000008.1"/>
</dbReference>
<keyword evidence="1" id="KW-0547">Nucleotide-binding</keyword>
<dbReference type="KEGG" id="lxl:KDY119_02756"/>
<dbReference type="InterPro" id="IPR016032">
    <property type="entry name" value="Sig_transdc_resp-reg_C-effctor"/>
</dbReference>
<organism evidence="4 5">
    <name type="scientific">Luteimicrobium xylanilyticum</name>
    <dbReference type="NCBI Taxonomy" id="1133546"/>
    <lineage>
        <taxon>Bacteria</taxon>
        <taxon>Bacillati</taxon>
        <taxon>Actinomycetota</taxon>
        <taxon>Actinomycetes</taxon>
        <taxon>Micrococcales</taxon>
        <taxon>Luteimicrobium</taxon>
    </lineage>
</organism>